<protein>
    <submittedName>
        <fullName evidence="1">Uncharacterized protein</fullName>
    </submittedName>
</protein>
<proteinExistence type="predicted"/>
<evidence type="ECO:0000313" key="2">
    <source>
        <dbReference type="Proteomes" id="UP000035648"/>
    </source>
</evidence>
<reference evidence="1 2" key="1">
    <citation type="journal article" date="2015" name="Nature">
        <title>rRNA introns, odd ribosomes, and small enigmatic genomes across a large radiation of phyla.</title>
        <authorList>
            <person name="Brown C.T."/>
            <person name="Hug L.A."/>
            <person name="Thomas B.C."/>
            <person name="Sharon I."/>
            <person name="Castelle C.J."/>
            <person name="Singh A."/>
            <person name="Wilkins M.J."/>
            <person name="Williams K.H."/>
            <person name="Banfield J.F."/>
        </authorList>
    </citation>
    <scope>NUCLEOTIDE SEQUENCE [LARGE SCALE GENOMIC DNA]</scope>
</reference>
<dbReference type="KEGG" id="bbgw:UT28_C0001G0833"/>
<dbReference type="STRING" id="1618337.UT28_C0001G0833"/>
<gene>
    <name evidence="1" type="ORF">UT28_C0001G0833</name>
</gene>
<dbReference type="AlphaFoldDB" id="A0A0G4B3S9"/>
<organism evidence="1 2">
    <name type="scientific">Berkelbacteria bacterium GW2011_GWE1_39_12</name>
    <dbReference type="NCBI Taxonomy" id="1618337"/>
    <lineage>
        <taxon>Bacteria</taxon>
        <taxon>Candidatus Berkelbacteria</taxon>
    </lineage>
</organism>
<evidence type="ECO:0000313" key="1">
    <source>
        <dbReference type="EMBL" id="AKM82611.1"/>
    </source>
</evidence>
<dbReference type="Proteomes" id="UP000035648">
    <property type="component" value="Chromosome"/>
</dbReference>
<dbReference type="EMBL" id="CP011213">
    <property type="protein sequence ID" value="AKM82611.1"/>
    <property type="molecule type" value="Genomic_DNA"/>
</dbReference>
<sequence>MVVGYLLNSSSTAETKEFQDHAINIVQLAPELEGKVFHYGHGTVRGLMIRAENCAEVQRIAEVIMSTIPFPRRLAGDYGLSFEFSTSNVS</sequence>
<accession>A0A0G4B3S9</accession>
<name>A0A0G4B3S9_9BACT</name>